<keyword evidence="1" id="KW-1133">Transmembrane helix</keyword>
<dbReference type="AlphaFoldDB" id="M0HRY5"/>
<sequence>MDVLGIVAAAVVFGVAAYNFVTSLGGRFTRPLFGCLGLIAATFHVVEHFGIAGVLGLDVARGLKLVAALLLVSVLVDFLARRADVVDSGSS</sequence>
<proteinExistence type="predicted"/>
<feature type="transmembrane region" description="Helical" evidence="1">
    <location>
        <begin position="6"/>
        <end position="25"/>
    </location>
</feature>
<comment type="caution">
    <text evidence="2">The sequence shown here is derived from an EMBL/GenBank/DDBJ whole genome shotgun (WGS) entry which is preliminary data.</text>
</comment>
<dbReference type="RefSeq" id="WP_008322590.1">
    <property type="nucleotide sequence ID" value="NZ_AOLK01000011.1"/>
</dbReference>
<organism evidence="2 3">
    <name type="scientific">Haloferax elongans ATCC BAA-1513</name>
    <dbReference type="NCBI Taxonomy" id="1230453"/>
    <lineage>
        <taxon>Archaea</taxon>
        <taxon>Methanobacteriati</taxon>
        <taxon>Methanobacteriota</taxon>
        <taxon>Stenosarchaea group</taxon>
        <taxon>Halobacteria</taxon>
        <taxon>Halobacteriales</taxon>
        <taxon>Haloferacaceae</taxon>
        <taxon>Haloferax</taxon>
    </lineage>
</organism>
<accession>M0HRY5</accession>
<evidence type="ECO:0000256" key="1">
    <source>
        <dbReference type="SAM" id="Phobius"/>
    </source>
</evidence>
<name>M0HRY5_HALEO</name>
<feature type="transmembrane region" description="Helical" evidence="1">
    <location>
        <begin position="32"/>
        <end position="56"/>
    </location>
</feature>
<feature type="transmembrane region" description="Helical" evidence="1">
    <location>
        <begin position="62"/>
        <end position="80"/>
    </location>
</feature>
<reference evidence="2 3" key="1">
    <citation type="journal article" date="2014" name="PLoS Genet.">
        <title>Phylogenetically driven sequencing of extremely halophilic archaea reveals strategies for static and dynamic osmo-response.</title>
        <authorList>
            <person name="Becker E.A."/>
            <person name="Seitzer P.M."/>
            <person name="Tritt A."/>
            <person name="Larsen D."/>
            <person name="Krusor M."/>
            <person name="Yao A.I."/>
            <person name="Wu D."/>
            <person name="Madern D."/>
            <person name="Eisen J.A."/>
            <person name="Darling A.E."/>
            <person name="Facciotti M.T."/>
        </authorList>
    </citation>
    <scope>NUCLEOTIDE SEQUENCE [LARGE SCALE GENOMIC DNA]</scope>
    <source>
        <strain evidence="2 3">ATCC BAA-1513</strain>
    </source>
</reference>
<dbReference type="PATRIC" id="fig|1230453.4.peg.528"/>
<keyword evidence="3" id="KW-1185">Reference proteome</keyword>
<dbReference type="Proteomes" id="UP000011612">
    <property type="component" value="Unassembled WGS sequence"/>
</dbReference>
<dbReference type="OrthoDB" id="293739at2157"/>
<keyword evidence="1" id="KW-0472">Membrane</keyword>
<evidence type="ECO:0000313" key="3">
    <source>
        <dbReference type="Proteomes" id="UP000011612"/>
    </source>
</evidence>
<dbReference type="EMBL" id="AOLK01000011">
    <property type="protein sequence ID" value="ELZ87261.1"/>
    <property type="molecule type" value="Genomic_DNA"/>
</dbReference>
<keyword evidence="1" id="KW-0812">Transmembrane</keyword>
<evidence type="ECO:0000313" key="2">
    <source>
        <dbReference type="EMBL" id="ELZ87261.1"/>
    </source>
</evidence>
<gene>
    <name evidence="2" type="ORF">C453_02884</name>
</gene>
<protein>
    <submittedName>
        <fullName evidence="2">Uncharacterized protein</fullName>
    </submittedName>
</protein>